<keyword evidence="2 3" id="KW-0961">Cell wall biogenesis/degradation</keyword>
<reference evidence="9" key="1">
    <citation type="journal article" date="2019" name="Int. J. Syst. Evol. Microbiol.">
        <title>The Global Catalogue of Microorganisms (GCM) 10K type strain sequencing project: providing services to taxonomists for standard genome sequencing and annotation.</title>
        <authorList>
            <consortium name="The Broad Institute Genomics Platform"/>
            <consortium name="The Broad Institute Genome Sequencing Center for Infectious Disease"/>
            <person name="Wu L."/>
            <person name="Ma J."/>
        </authorList>
    </citation>
    <scope>NUCLEOTIDE SEQUENCE [LARGE SCALE GENOMIC DNA]</scope>
    <source>
        <strain evidence="9">CCUG 49560</strain>
    </source>
</reference>
<dbReference type="Proteomes" id="UP001595891">
    <property type="component" value="Unassembled WGS sequence"/>
</dbReference>
<dbReference type="InterPro" id="IPR009009">
    <property type="entry name" value="RlpA-like_DPBB"/>
</dbReference>
<dbReference type="HAMAP" id="MF_02071">
    <property type="entry name" value="RlpA"/>
    <property type="match status" value="1"/>
</dbReference>
<feature type="transmembrane region" description="Helical" evidence="6">
    <location>
        <begin position="26"/>
        <end position="47"/>
    </location>
</feature>
<dbReference type="EC" id="4.2.2.-" evidence="3"/>
<dbReference type="InterPro" id="IPR012997">
    <property type="entry name" value="RplA"/>
</dbReference>
<sequence length="275" mass="27603">MDLNDPPTHRRRTLGSRVRLTARRNWFSLVTASVVLVAAAAGIWIAVDSGESPLTTTAAGLGPDGRTSATAPATDQTGSALPADPFAAGTAGPAPRTAASPRQVLPVPSAPASDGTAPLAATRPSPEATPSAGRSGDGGTSTPAPEASASVAAGADGAPAPKKTAKAKKAVKKPAAKVRVLASGTCGASFYDEGQMTASGERFNPNAMTAAHKTLPLGSRVRVTNPGNGKSVTVRINDRGPYVGGRCLDLSRAAFDAIGNLDAGAMTVKYDVLAR</sequence>
<keyword evidence="6" id="KW-1133">Transmembrane helix</keyword>
<dbReference type="PANTHER" id="PTHR34183">
    <property type="entry name" value="ENDOLYTIC PEPTIDOGLYCAN TRANSGLYCOSYLASE RLPA"/>
    <property type="match status" value="1"/>
</dbReference>
<evidence type="ECO:0000256" key="5">
    <source>
        <dbReference type="SAM" id="MobiDB-lite"/>
    </source>
</evidence>
<keyword evidence="6" id="KW-0812">Transmembrane</keyword>
<evidence type="ECO:0000256" key="6">
    <source>
        <dbReference type="SAM" id="Phobius"/>
    </source>
</evidence>
<evidence type="ECO:0000259" key="7">
    <source>
        <dbReference type="Pfam" id="PF03330"/>
    </source>
</evidence>
<dbReference type="SUPFAM" id="SSF50685">
    <property type="entry name" value="Barwin-like endoglucanases"/>
    <property type="match status" value="1"/>
</dbReference>
<feature type="compositionally biased region" description="Low complexity" evidence="5">
    <location>
        <begin position="82"/>
        <end position="102"/>
    </location>
</feature>
<dbReference type="Pfam" id="PF03330">
    <property type="entry name" value="DPBB_1"/>
    <property type="match status" value="1"/>
</dbReference>
<comment type="caution">
    <text evidence="8">The sequence shown here is derived from an EMBL/GenBank/DDBJ whole genome shotgun (WGS) entry which is preliminary data.</text>
</comment>
<dbReference type="InterPro" id="IPR034718">
    <property type="entry name" value="RlpA"/>
</dbReference>
<evidence type="ECO:0000256" key="3">
    <source>
        <dbReference type="HAMAP-Rule" id="MF_02071"/>
    </source>
</evidence>
<organism evidence="8 9">
    <name type="scientific">Sphaerisporangium corydalis</name>
    <dbReference type="NCBI Taxonomy" id="1441875"/>
    <lineage>
        <taxon>Bacteria</taxon>
        <taxon>Bacillati</taxon>
        <taxon>Actinomycetota</taxon>
        <taxon>Actinomycetes</taxon>
        <taxon>Streptosporangiales</taxon>
        <taxon>Streptosporangiaceae</taxon>
        <taxon>Sphaerisporangium</taxon>
    </lineage>
</organism>
<gene>
    <name evidence="3" type="primary">rlpA</name>
    <name evidence="8" type="ORF">ACFO8L_25340</name>
</gene>
<feature type="compositionally biased region" description="Polar residues" evidence="5">
    <location>
        <begin position="67"/>
        <end position="79"/>
    </location>
</feature>
<name>A0ABV9EIS6_9ACTN</name>
<proteinExistence type="inferred from homology"/>
<evidence type="ECO:0000256" key="4">
    <source>
        <dbReference type="RuleBase" id="RU003495"/>
    </source>
</evidence>
<dbReference type="Gene3D" id="2.40.40.10">
    <property type="entry name" value="RlpA-like domain"/>
    <property type="match status" value="1"/>
</dbReference>
<evidence type="ECO:0000256" key="2">
    <source>
        <dbReference type="ARBA" id="ARBA00023316"/>
    </source>
</evidence>
<accession>A0ABV9EIS6</accession>
<keyword evidence="1 3" id="KW-0456">Lyase</keyword>
<evidence type="ECO:0000256" key="1">
    <source>
        <dbReference type="ARBA" id="ARBA00023239"/>
    </source>
</evidence>
<protein>
    <recommendedName>
        <fullName evidence="3">Probable endolytic peptidoglycan transglycosylase RlpA</fullName>
        <ecNumber evidence="3">4.2.2.-</ecNumber>
    </recommendedName>
</protein>
<feature type="domain" description="RlpA-like protein double-psi beta-barrel" evidence="7">
    <location>
        <begin position="187"/>
        <end position="270"/>
    </location>
</feature>
<comment type="function">
    <text evidence="3">Lytic transglycosylase with a strong preference for naked glycan strands that lack stem peptides.</text>
</comment>
<keyword evidence="6" id="KW-0472">Membrane</keyword>
<evidence type="ECO:0000313" key="8">
    <source>
        <dbReference type="EMBL" id="MFC4589440.1"/>
    </source>
</evidence>
<comment type="similarity">
    <text evidence="3 4">Belongs to the RlpA family.</text>
</comment>
<dbReference type="InterPro" id="IPR036908">
    <property type="entry name" value="RlpA-like_sf"/>
</dbReference>
<dbReference type="CDD" id="cd22268">
    <property type="entry name" value="DPBB_RlpA-like"/>
    <property type="match status" value="1"/>
</dbReference>
<feature type="region of interest" description="Disordered" evidence="5">
    <location>
        <begin position="56"/>
        <end position="169"/>
    </location>
</feature>
<evidence type="ECO:0000313" key="9">
    <source>
        <dbReference type="Proteomes" id="UP001595891"/>
    </source>
</evidence>
<dbReference type="RefSeq" id="WP_262843990.1">
    <property type="nucleotide sequence ID" value="NZ_JANZYP010000023.1"/>
</dbReference>
<dbReference type="NCBIfam" id="TIGR00413">
    <property type="entry name" value="rlpA"/>
    <property type="match status" value="1"/>
</dbReference>
<dbReference type="EMBL" id="JBHSFN010000016">
    <property type="protein sequence ID" value="MFC4589440.1"/>
    <property type="molecule type" value="Genomic_DNA"/>
</dbReference>
<keyword evidence="9" id="KW-1185">Reference proteome</keyword>
<dbReference type="PANTHER" id="PTHR34183:SF8">
    <property type="entry name" value="ENDOLYTIC PEPTIDOGLYCAN TRANSGLYCOSYLASE RLPA-RELATED"/>
    <property type="match status" value="1"/>
</dbReference>
<feature type="compositionally biased region" description="Low complexity" evidence="5">
    <location>
        <begin position="140"/>
        <end position="162"/>
    </location>
</feature>